<proteinExistence type="predicted"/>
<evidence type="ECO:0000256" key="5">
    <source>
        <dbReference type="SAM" id="Phobius"/>
    </source>
</evidence>
<keyword evidence="4 5" id="KW-0472">Membrane</keyword>
<evidence type="ECO:0000313" key="7">
    <source>
        <dbReference type="Proteomes" id="UP001291687"/>
    </source>
</evidence>
<keyword evidence="2 5" id="KW-0812">Transmembrane</keyword>
<keyword evidence="3 5" id="KW-1133">Transmembrane helix</keyword>
<organism evidence="6 7">
    <name type="scientific">Candidatus Megaera venefica</name>
    <dbReference type="NCBI Taxonomy" id="2055910"/>
    <lineage>
        <taxon>Bacteria</taxon>
        <taxon>Pseudomonadati</taxon>
        <taxon>Pseudomonadota</taxon>
        <taxon>Alphaproteobacteria</taxon>
        <taxon>Rickettsiales</taxon>
        <taxon>Rickettsiaceae</taxon>
        <taxon>Candidatus Megaera</taxon>
    </lineage>
</organism>
<dbReference type="EMBL" id="JARJFB010000181">
    <property type="protein sequence ID" value="MEA0971583.1"/>
    <property type="molecule type" value="Genomic_DNA"/>
</dbReference>
<evidence type="ECO:0000256" key="4">
    <source>
        <dbReference type="ARBA" id="ARBA00023136"/>
    </source>
</evidence>
<dbReference type="PANTHER" id="PTHR36926:SF1">
    <property type="entry name" value="COLICIN V PRODUCTION PROTEIN"/>
    <property type="match status" value="1"/>
</dbReference>
<feature type="transmembrane region" description="Helical" evidence="5">
    <location>
        <begin position="6"/>
        <end position="23"/>
    </location>
</feature>
<dbReference type="Proteomes" id="UP001291687">
    <property type="component" value="Unassembled WGS sequence"/>
</dbReference>
<evidence type="ECO:0000313" key="6">
    <source>
        <dbReference type="EMBL" id="MEA0971583.1"/>
    </source>
</evidence>
<protein>
    <submittedName>
        <fullName evidence="6">Colicin V production protein</fullName>
    </submittedName>
</protein>
<feature type="transmembrane region" description="Helical" evidence="5">
    <location>
        <begin position="102"/>
        <end position="127"/>
    </location>
</feature>
<comment type="subcellular location">
    <subcellularLocation>
        <location evidence="1">Membrane</location>
        <topology evidence="1">Multi-pass membrane protein</topology>
    </subcellularLocation>
</comment>
<accession>A0ABU5NEH0</accession>
<keyword evidence="7" id="KW-1185">Reference proteome</keyword>
<gene>
    <name evidence="6" type="ORF">Megvenef_01565</name>
</gene>
<evidence type="ECO:0000256" key="1">
    <source>
        <dbReference type="ARBA" id="ARBA00004141"/>
    </source>
</evidence>
<dbReference type="InterPro" id="IPR052719">
    <property type="entry name" value="CvpA-like"/>
</dbReference>
<name>A0ABU5NEH0_9RICK</name>
<evidence type="ECO:0000256" key="3">
    <source>
        <dbReference type="ARBA" id="ARBA00022989"/>
    </source>
</evidence>
<sequence length="225" mass="24909">MTLTLFDIVILTIVSISSLFGLYKGMIQIVINFLGFVASIFVAILLYPKVKVVFSSYFNNDLIISIASGVSAYIFSLIVFTFICSSLVMMVSVISQGWLDRLLGIVAGFIRGILISVILFWVLAIFVTGAYSKAESAEDLVFNISQEDYPEWLKTAIITPYLESILKDVVKLIPAGILSNIELPTAKDINKDGVVDEMKKKAVELNSTEDLHLEENIKDLLPAKE</sequence>
<reference evidence="6 7" key="1">
    <citation type="submission" date="2023-03" db="EMBL/GenBank/DDBJ databases">
        <title>Host association and intracellularity evolved multiple times independently in the Rickettsiales.</title>
        <authorList>
            <person name="Castelli M."/>
            <person name="Nardi T."/>
            <person name="Gammuto L."/>
            <person name="Bellinzona G."/>
            <person name="Sabaneyeva E."/>
            <person name="Potekhin A."/>
            <person name="Serra V."/>
            <person name="Petroni G."/>
            <person name="Sassera D."/>
        </authorList>
    </citation>
    <scope>NUCLEOTIDE SEQUENCE [LARGE SCALE GENOMIC DNA]</scope>
    <source>
        <strain evidence="6 7">Sr 2-6</strain>
    </source>
</reference>
<comment type="caution">
    <text evidence="6">The sequence shown here is derived from an EMBL/GenBank/DDBJ whole genome shotgun (WGS) entry which is preliminary data.</text>
</comment>
<feature type="transmembrane region" description="Helical" evidence="5">
    <location>
        <begin position="62"/>
        <end position="90"/>
    </location>
</feature>
<evidence type="ECO:0000256" key="2">
    <source>
        <dbReference type="ARBA" id="ARBA00022692"/>
    </source>
</evidence>
<feature type="transmembrane region" description="Helical" evidence="5">
    <location>
        <begin position="30"/>
        <end position="50"/>
    </location>
</feature>
<dbReference type="RefSeq" id="WP_322777493.1">
    <property type="nucleotide sequence ID" value="NZ_JARJFB010000181.1"/>
</dbReference>
<dbReference type="InterPro" id="IPR003825">
    <property type="entry name" value="Colicin-V_CvpA"/>
</dbReference>
<dbReference type="Pfam" id="PF02674">
    <property type="entry name" value="Colicin_V"/>
    <property type="match status" value="1"/>
</dbReference>
<dbReference type="PANTHER" id="PTHR36926">
    <property type="entry name" value="COLICIN V PRODUCTION PROTEIN"/>
    <property type="match status" value="1"/>
</dbReference>